<keyword evidence="2" id="KW-0732">Signal</keyword>
<dbReference type="SUPFAM" id="SSF69322">
    <property type="entry name" value="Tricorn protease domain 2"/>
    <property type="match status" value="1"/>
</dbReference>
<keyword evidence="1" id="KW-0812">Transmembrane</keyword>
<dbReference type="Gene3D" id="2.60.40.10">
    <property type="entry name" value="Immunoglobulins"/>
    <property type="match status" value="1"/>
</dbReference>
<name>A0ABS0WR19_9FLAO</name>
<keyword evidence="5" id="KW-0808">Transferase</keyword>
<keyword evidence="6" id="KW-1185">Reference proteome</keyword>
<protein>
    <submittedName>
        <fullName evidence="5">Histidine kinase</fullName>
    </submittedName>
</protein>
<dbReference type="EMBL" id="JAEHFJ010000004">
    <property type="protein sequence ID" value="MBJ2174428.1"/>
    <property type="molecule type" value="Genomic_DNA"/>
</dbReference>
<gene>
    <name evidence="5" type="ORF">JBL43_09280</name>
</gene>
<evidence type="ECO:0000259" key="3">
    <source>
        <dbReference type="Pfam" id="PF06580"/>
    </source>
</evidence>
<dbReference type="Gene3D" id="2.130.10.10">
    <property type="entry name" value="YVTN repeat-like/Quinoprotein amine dehydrogenase"/>
    <property type="match status" value="2"/>
</dbReference>
<dbReference type="Proteomes" id="UP000623301">
    <property type="component" value="Unassembled WGS sequence"/>
</dbReference>
<feature type="signal peptide" evidence="2">
    <location>
        <begin position="1"/>
        <end position="19"/>
    </location>
</feature>
<dbReference type="Gene3D" id="3.30.565.10">
    <property type="entry name" value="Histidine kinase-like ATPase, C-terminal domain"/>
    <property type="match status" value="1"/>
</dbReference>
<keyword evidence="1" id="KW-1133">Transmembrane helix</keyword>
<dbReference type="SUPFAM" id="SSF50998">
    <property type="entry name" value="Quinoprotein alcohol dehydrogenase-like"/>
    <property type="match status" value="1"/>
</dbReference>
<feature type="transmembrane region" description="Helical" evidence="1">
    <location>
        <begin position="719"/>
        <end position="737"/>
    </location>
</feature>
<dbReference type="Pfam" id="PF06580">
    <property type="entry name" value="His_kinase"/>
    <property type="match status" value="1"/>
</dbReference>
<evidence type="ECO:0000259" key="4">
    <source>
        <dbReference type="Pfam" id="PF07495"/>
    </source>
</evidence>
<evidence type="ECO:0000313" key="5">
    <source>
        <dbReference type="EMBL" id="MBJ2174428.1"/>
    </source>
</evidence>
<dbReference type="InterPro" id="IPR010559">
    <property type="entry name" value="Sig_transdc_His_kin_internal"/>
</dbReference>
<feature type="chain" id="PRO_5046857120" evidence="2">
    <location>
        <begin position="20"/>
        <end position="971"/>
    </location>
</feature>
<feature type="domain" description="Signal transduction histidine kinase internal region" evidence="3">
    <location>
        <begin position="765"/>
        <end position="844"/>
    </location>
</feature>
<dbReference type="InterPro" id="IPR013783">
    <property type="entry name" value="Ig-like_fold"/>
</dbReference>
<comment type="caution">
    <text evidence="5">The sequence shown here is derived from an EMBL/GenBank/DDBJ whole genome shotgun (WGS) entry which is preliminary data.</text>
</comment>
<accession>A0ABS0WR19</accession>
<dbReference type="RefSeq" id="WP_198841175.1">
    <property type="nucleotide sequence ID" value="NZ_JAEHFJ010000004.1"/>
</dbReference>
<sequence length="971" mass="112228">MIKNIFLLVLVFASFLMQAQEPVSVHLSEKDGLPDKEFYSILEDKNGFIWLGADKGLYRYDGKTFKNYNSEKQLGLSVFNIQQAPSGLIWCNNISGQFFYVENNKLNLFIDLGKQLNGQLADFIIKNEYLYILTLKKIYKVNLNTKSIVYNQPVKQRYGSIFKIDDRIYYENLNSIVPIVTEKKNKVTNLMSSRKESDTINNYNKNTKIFKVSANLVFRKDNFNSNRFYSINKSKNTLNLIHQFQVLSKERIYNTFENNKEIWFATSTGVWVFELKRNHFFLIKRFLKDRNVTNILKDKDDNYWFTTLNNGIYVIPNITIETCIITEPNKNISSLDIVNDSTLVFGNTNGNIGFYNTNTYVEKIIKLPSKDRVSILKYLSNSNTVFISKDLSAYSLHINSLKLFKIEGARTAKSLTLLNNDNLLFTSYNSAIVLEKSNFKNEKKYISGEKRTYASVYNKINNTAYIAFVDNLVSYDSNWNSKKILFNDQPIYGKSITETANGTLWIATFKNGVLGIKNDTVIQHYTSKNGLTSNNVLMLKADQNKLWIALGNSIQVLDVDSKQLKTLTKSDGILSYDVSGIEIVREKVYFSSSQGLFSIHKDQSFKTQNADVYFNKVEINEKDTIITSKYSLKYHQNAINIGFNVNGFLYNQKRKYKYRLKGFNNNWLTTDIGVNSVKYNSLPAGKYTFQVQPILDNVTAENKIKSLIFTISKPFWKTWWFFVGLSILILGSTILYYKKKIKLKEHERVTQLEKISLEKELIALNLTALRSQMNPHFIFNSLNSIQDLVLKEDTNASYDYIVLFSKLIRNTLTYSSQDFIPLDKELDFLNIYLQLEKLRFGESFSYNIIFDGNENLEVPSLLIQPFIENALVHGLLHKKGDKKLSIIFNFTNSVLECTITDNGIGRKKAEEIANRQGNLHESFALQAIEKRLEIFKKQYHQNIGFIINDNYTNKTIKGTTVVLTMPFKKQF</sequence>
<dbReference type="Pfam" id="PF07494">
    <property type="entry name" value="Reg_prop"/>
    <property type="match status" value="1"/>
</dbReference>
<dbReference type="InterPro" id="IPR011110">
    <property type="entry name" value="Reg_prop"/>
</dbReference>
<dbReference type="InterPro" id="IPR011047">
    <property type="entry name" value="Quinoprotein_ADH-like_sf"/>
</dbReference>
<proteinExistence type="predicted"/>
<dbReference type="InterPro" id="IPR011123">
    <property type="entry name" value="Y_Y_Y"/>
</dbReference>
<organism evidence="5 6">
    <name type="scientific">Aureibaculum flavum</name>
    <dbReference type="NCBI Taxonomy" id="2795986"/>
    <lineage>
        <taxon>Bacteria</taxon>
        <taxon>Pseudomonadati</taxon>
        <taxon>Bacteroidota</taxon>
        <taxon>Flavobacteriia</taxon>
        <taxon>Flavobacteriales</taxon>
        <taxon>Flavobacteriaceae</taxon>
        <taxon>Aureibaculum</taxon>
    </lineage>
</organism>
<dbReference type="InterPro" id="IPR036890">
    <property type="entry name" value="HATPase_C_sf"/>
</dbReference>
<evidence type="ECO:0000313" key="6">
    <source>
        <dbReference type="Proteomes" id="UP000623301"/>
    </source>
</evidence>
<keyword evidence="5" id="KW-0418">Kinase</keyword>
<keyword evidence="1" id="KW-0472">Membrane</keyword>
<dbReference type="PANTHER" id="PTHR34220:SF7">
    <property type="entry name" value="SENSOR HISTIDINE KINASE YPDA"/>
    <property type="match status" value="1"/>
</dbReference>
<dbReference type="GO" id="GO:0016301">
    <property type="term" value="F:kinase activity"/>
    <property type="evidence" value="ECO:0007669"/>
    <property type="project" value="UniProtKB-KW"/>
</dbReference>
<dbReference type="SUPFAM" id="SSF55874">
    <property type="entry name" value="ATPase domain of HSP90 chaperone/DNA topoisomerase II/histidine kinase"/>
    <property type="match status" value="1"/>
</dbReference>
<evidence type="ECO:0000256" key="2">
    <source>
        <dbReference type="SAM" id="SignalP"/>
    </source>
</evidence>
<evidence type="ECO:0000256" key="1">
    <source>
        <dbReference type="SAM" id="Phobius"/>
    </source>
</evidence>
<feature type="domain" description="Two component regulator three Y" evidence="4">
    <location>
        <begin position="650"/>
        <end position="711"/>
    </location>
</feature>
<dbReference type="InterPro" id="IPR050640">
    <property type="entry name" value="Bact_2-comp_sensor_kinase"/>
</dbReference>
<dbReference type="InterPro" id="IPR015943">
    <property type="entry name" value="WD40/YVTN_repeat-like_dom_sf"/>
</dbReference>
<reference evidence="5 6" key="1">
    <citation type="submission" date="2020-12" db="EMBL/GenBank/DDBJ databases">
        <title>Aureibaculum luteum sp. nov. and Aureibaculum flavum sp. nov., novel members of the family Flavobacteriaceae isolated from Antarctic intertidal sediments.</title>
        <authorList>
            <person name="He X."/>
            <person name="Zhang X."/>
        </authorList>
    </citation>
    <scope>NUCLEOTIDE SEQUENCE [LARGE SCALE GENOMIC DNA]</scope>
    <source>
        <strain evidence="5 6">A20</strain>
    </source>
</reference>
<dbReference type="PANTHER" id="PTHR34220">
    <property type="entry name" value="SENSOR HISTIDINE KINASE YPDA"/>
    <property type="match status" value="1"/>
</dbReference>
<dbReference type="Pfam" id="PF07495">
    <property type="entry name" value="Y_Y_Y"/>
    <property type="match status" value="1"/>
</dbReference>